<dbReference type="EMBL" id="QTJR01000001">
    <property type="protein sequence ID" value="RDY69788.1"/>
    <property type="molecule type" value="Genomic_DNA"/>
</dbReference>
<protein>
    <submittedName>
        <fullName evidence="2">DUF2214 family protein</fullName>
    </submittedName>
</protein>
<dbReference type="Pfam" id="PF09980">
    <property type="entry name" value="DUF2214"/>
    <property type="match status" value="1"/>
</dbReference>
<comment type="caution">
    <text evidence="2">The sequence shown here is derived from an EMBL/GenBank/DDBJ whole genome shotgun (WGS) entry which is preliminary data.</text>
</comment>
<feature type="transmembrane region" description="Helical" evidence="1">
    <location>
        <begin position="76"/>
        <end position="94"/>
    </location>
</feature>
<feature type="transmembrane region" description="Helical" evidence="1">
    <location>
        <begin position="6"/>
        <end position="28"/>
    </location>
</feature>
<dbReference type="Proteomes" id="UP000256829">
    <property type="component" value="Unassembled WGS sequence"/>
</dbReference>
<keyword evidence="1" id="KW-1133">Transmembrane helix</keyword>
<keyword evidence="1" id="KW-0812">Transmembrane</keyword>
<feature type="transmembrane region" description="Helical" evidence="1">
    <location>
        <begin position="40"/>
        <end position="64"/>
    </location>
</feature>
<evidence type="ECO:0000313" key="2">
    <source>
        <dbReference type="EMBL" id="RDY69788.1"/>
    </source>
</evidence>
<organism evidence="2 3">
    <name type="scientific">Lysobacter soli</name>
    <dbReference type="NCBI Taxonomy" id="453783"/>
    <lineage>
        <taxon>Bacteria</taxon>
        <taxon>Pseudomonadati</taxon>
        <taxon>Pseudomonadota</taxon>
        <taxon>Gammaproteobacteria</taxon>
        <taxon>Lysobacterales</taxon>
        <taxon>Lysobacteraceae</taxon>
        <taxon>Lysobacter</taxon>
    </lineage>
</organism>
<reference evidence="2 3" key="1">
    <citation type="submission" date="2018-08" db="EMBL/GenBank/DDBJ databases">
        <title>Lysobacter soli KCTC 22011, whole genome shotgun sequence.</title>
        <authorList>
            <person name="Zhang X."/>
            <person name="Feng G."/>
            <person name="Zhu H."/>
        </authorList>
    </citation>
    <scope>NUCLEOTIDE SEQUENCE [LARGE SCALE GENOMIC DNA]</scope>
    <source>
        <strain evidence="2 3">KCTC 22011</strain>
    </source>
</reference>
<proteinExistence type="predicted"/>
<evidence type="ECO:0000256" key="1">
    <source>
        <dbReference type="SAM" id="Phobius"/>
    </source>
</evidence>
<dbReference type="AlphaFoldDB" id="A0A3D8VLS9"/>
<feature type="transmembrane region" description="Helical" evidence="1">
    <location>
        <begin position="130"/>
        <end position="148"/>
    </location>
</feature>
<accession>A0A3D8VLS9</accession>
<gene>
    <name evidence="2" type="ORF">DX912_01180</name>
</gene>
<evidence type="ECO:0000313" key="3">
    <source>
        <dbReference type="Proteomes" id="UP000256829"/>
    </source>
</evidence>
<name>A0A3D8VLS9_9GAMM</name>
<keyword evidence="3" id="KW-1185">Reference proteome</keyword>
<sequence>MIDFVLASLHHLLVFGLVSMLVAESVLLRSTLDRVSLQRLAGIDMGYGMTAMALIAVGIARVAFGIKGHDFYLHNPWFHAKMGAFVLVGLLSILPTMRFLRWRKALAANPIFLPDAAETARMRAIVRFELILLAAIFVLAAAMARYGGLSL</sequence>
<dbReference type="InterPro" id="IPR018706">
    <property type="entry name" value="DUF2214_membrane"/>
</dbReference>
<keyword evidence="1" id="KW-0472">Membrane</keyword>